<accession>A0A085ZN93</accession>
<feature type="signal peptide" evidence="1">
    <location>
        <begin position="1"/>
        <end position="16"/>
    </location>
</feature>
<evidence type="ECO:0008006" key="4">
    <source>
        <dbReference type="Google" id="ProtNLM"/>
    </source>
</evidence>
<gene>
    <name evidence="2" type="ORF">IW19_10415</name>
</gene>
<dbReference type="PROSITE" id="PS51257">
    <property type="entry name" value="PROKAR_LIPOPROTEIN"/>
    <property type="match status" value="1"/>
</dbReference>
<dbReference type="EMBL" id="JPRL01000001">
    <property type="protein sequence ID" value="KFF05907.1"/>
    <property type="molecule type" value="Genomic_DNA"/>
</dbReference>
<protein>
    <recommendedName>
        <fullName evidence="4">Lipoprotein</fullName>
    </recommendedName>
</protein>
<dbReference type="STRING" id="362418.IW19_10415"/>
<evidence type="ECO:0000313" key="2">
    <source>
        <dbReference type="EMBL" id="KFF05907.1"/>
    </source>
</evidence>
<dbReference type="eggNOG" id="ENOG50332IT">
    <property type="taxonomic scope" value="Bacteria"/>
</dbReference>
<proteinExistence type="predicted"/>
<comment type="caution">
    <text evidence="2">The sequence shown here is derived from an EMBL/GenBank/DDBJ whole genome shotgun (WGS) entry which is preliminary data.</text>
</comment>
<evidence type="ECO:0000313" key="3">
    <source>
        <dbReference type="Proteomes" id="UP000028715"/>
    </source>
</evidence>
<sequence>MKKLSFILLAICFAFASCSNDNESTMEEDSARLDKMYDDIVAYTQINSTPCSNPEEWGFIQSQNNSCGGNAGYIAYSKKIDLSILQKKIENYGKAKNSFYIKWGILNDVCQWKAPPTNVECVDGKPKLIFGDLIS</sequence>
<feature type="chain" id="PRO_5001801499" description="Lipoprotein" evidence="1">
    <location>
        <begin position="17"/>
        <end position="135"/>
    </location>
</feature>
<name>A0A085ZN93_9FLAO</name>
<evidence type="ECO:0000256" key="1">
    <source>
        <dbReference type="SAM" id="SignalP"/>
    </source>
</evidence>
<dbReference type="OrthoDB" id="5526158at2"/>
<reference evidence="2 3" key="1">
    <citation type="submission" date="2014-07" db="EMBL/GenBank/DDBJ databases">
        <title>Genome of Flavobacterium reichenbachii LMG 25512.</title>
        <authorList>
            <person name="Stropko S.J."/>
            <person name="Pipes S.E."/>
            <person name="Newman J.D."/>
        </authorList>
    </citation>
    <scope>NUCLEOTIDE SEQUENCE [LARGE SCALE GENOMIC DNA]</scope>
    <source>
        <strain evidence="2 3">LMG 25512</strain>
    </source>
</reference>
<dbReference type="RefSeq" id="WP_035683750.1">
    <property type="nucleotide sequence ID" value="NZ_JPRL01000001.1"/>
</dbReference>
<organism evidence="2 3">
    <name type="scientific">Flavobacterium reichenbachii</name>
    <dbReference type="NCBI Taxonomy" id="362418"/>
    <lineage>
        <taxon>Bacteria</taxon>
        <taxon>Pseudomonadati</taxon>
        <taxon>Bacteroidota</taxon>
        <taxon>Flavobacteriia</taxon>
        <taxon>Flavobacteriales</taxon>
        <taxon>Flavobacteriaceae</taxon>
        <taxon>Flavobacterium</taxon>
    </lineage>
</organism>
<keyword evidence="1" id="KW-0732">Signal</keyword>
<keyword evidence="3" id="KW-1185">Reference proteome</keyword>
<dbReference type="Proteomes" id="UP000028715">
    <property type="component" value="Unassembled WGS sequence"/>
</dbReference>
<dbReference type="AlphaFoldDB" id="A0A085ZN93"/>